<dbReference type="KEGG" id="nani:NCTC12227_02054"/>
<accession>A0A448UEE4</accession>
<evidence type="ECO:0000313" key="1">
    <source>
        <dbReference type="EMBL" id="VEJ22267.1"/>
    </source>
</evidence>
<keyword evidence="2" id="KW-1185">Reference proteome</keyword>
<gene>
    <name evidence="1" type="ORF">NCTC12227_02054</name>
</gene>
<proteinExistence type="predicted"/>
<protein>
    <submittedName>
        <fullName evidence="1">Uncharacterized protein</fullName>
    </submittedName>
</protein>
<evidence type="ECO:0000313" key="2">
    <source>
        <dbReference type="Proteomes" id="UP000268229"/>
    </source>
</evidence>
<dbReference type="AlphaFoldDB" id="A0A448UEE4"/>
<sequence length="40" mass="4852">MCIAYYSVNYDSHVSPKSCILKVYKDSRLKFFNMFNLRRI</sequence>
<organism evidence="1 2">
    <name type="scientific">Neisseria animaloris</name>
    <dbReference type="NCBI Taxonomy" id="326522"/>
    <lineage>
        <taxon>Bacteria</taxon>
        <taxon>Pseudomonadati</taxon>
        <taxon>Pseudomonadota</taxon>
        <taxon>Betaproteobacteria</taxon>
        <taxon>Neisseriales</taxon>
        <taxon>Neisseriaceae</taxon>
        <taxon>Neisseria</taxon>
    </lineage>
</organism>
<dbReference type="EMBL" id="LR134516">
    <property type="protein sequence ID" value="VEJ22267.1"/>
    <property type="molecule type" value="Genomic_DNA"/>
</dbReference>
<reference evidence="1 2" key="1">
    <citation type="submission" date="2018-12" db="EMBL/GenBank/DDBJ databases">
        <authorList>
            <consortium name="Pathogen Informatics"/>
        </authorList>
    </citation>
    <scope>NUCLEOTIDE SEQUENCE [LARGE SCALE GENOMIC DNA]</scope>
    <source>
        <strain evidence="1 2">NCTC12227</strain>
    </source>
</reference>
<name>A0A448UEE4_9NEIS</name>
<dbReference type="Proteomes" id="UP000268229">
    <property type="component" value="Chromosome"/>
</dbReference>